<reference evidence="5" key="2">
    <citation type="submission" date="2015-01" db="EMBL/GenBank/DDBJ databases">
        <title>Evolutionary Origins and Diversification of the Mycorrhizal Mutualists.</title>
        <authorList>
            <consortium name="DOE Joint Genome Institute"/>
            <consortium name="Mycorrhizal Genomics Consortium"/>
            <person name="Kohler A."/>
            <person name="Kuo A."/>
            <person name="Nagy L.G."/>
            <person name="Floudas D."/>
            <person name="Copeland A."/>
            <person name="Barry K.W."/>
            <person name="Cichocki N."/>
            <person name="Veneault-Fourrey C."/>
            <person name="LaButti K."/>
            <person name="Lindquist E.A."/>
            <person name="Lipzen A."/>
            <person name="Lundell T."/>
            <person name="Morin E."/>
            <person name="Murat C."/>
            <person name="Riley R."/>
            <person name="Ohm R."/>
            <person name="Sun H."/>
            <person name="Tunlid A."/>
            <person name="Henrissat B."/>
            <person name="Grigoriev I.V."/>
            <person name="Hibbett D.S."/>
            <person name="Martin F."/>
        </authorList>
    </citation>
    <scope>NUCLEOTIDE SEQUENCE [LARGE SCALE GENOMIC DNA]</scope>
    <source>
        <strain evidence="5">Zn</strain>
    </source>
</reference>
<feature type="chain" id="PRO_5002165152" evidence="1">
    <location>
        <begin position="21"/>
        <end position="631"/>
    </location>
</feature>
<dbReference type="Pfam" id="PF17390">
    <property type="entry name" value="Bac_rhamnosid_C"/>
    <property type="match status" value="1"/>
</dbReference>
<dbReference type="HOGENOM" id="CLU_007933_3_0_1"/>
<protein>
    <submittedName>
        <fullName evidence="4">Glycoside hydrolase family 78 protein</fullName>
    </submittedName>
</protein>
<dbReference type="InParanoid" id="A0A0C3HKG7"/>
<evidence type="ECO:0000259" key="3">
    <source>
        <dbReference type="Pfam" id="PF17390"/>
    </source>
</evidence>
<proteinExistence type="predicted"/>
<dbReference type="InterPro" id="IPR012341">
    <property type="entry name" value="6hp_glycosidase-like_sf"/>
</dbReference>
<evidence type="ECO:0000256" key="1">
    <source>
        <dbReference type="SAM" id="SignalP"/>
    </source>
</evidence>
<dbReference type="Proteomes" id="UP000054321">
    <property type="component" value="Unassembled WGS sequence"/>
</dbReference>
<dbReference type="GO" id="GO:0005975">
    <property type="term" value="P:carbohydrate metabolic process"/>
    <property type="evidence" value="ECO:0007669"/>
    <property type="project" value="InterPro"/>
</dbReference>
<dbReference type="AlphaFoldDB" id="A0A0C3HKG7"/>
<dbReference type="PANTHER" id="PTHR34987">
    <property type="entry name" value="C, PUTATIVE (AFU_ORTHOLOGUE AFUA_3G02880)-RELATED"/>
    <property type="match status" value="1"/>
</dbReference>
<dbReference type="Gene3D" id="1.50.10.10">
    <property type="match status" value="1"/>
</dbReference>
<gene>
    <name evidence="4" type="ORF">OIDMADRAFT_40661</name>
</gene>
<evidence type="ECO:0000313" key="4">
    <source>
        <dbReference type="EMBL" id="KIN02832.1"/>
    </source>
</evidence>
<keyword evidence="1" id="KW-0732">Signal</keyword>
<feature type="domain" description="Alpha-L-rhamnosidase six-hairpin glycosidase" evidence="2">
    <location>
        <begin position="244"/>
        <end position="491"/>
    </location>
</feature>
<organism evidence="4 5">
    <name type="scientific">Oidiodendron maius (strain Zn)</name>
    <dbReference type="NCBI Taxonomy" id="913774"/>
    <lineage>
        <taxon>Eukaryota</taxon>
        <taxon>Fungi</taxon>
        <taxon>Dikarya</taxon>
        <taxon>Ascomycota</taxon>
        <taxon>Pezizomycotina</taxon>
        <taxon>Leotiomycetes</taxon>
        <taxon>Leotiomycetes incertae sedis</taxon>
        <taxon>Myxotrichaceae</taxon>
        <taxon>Oidiodendron</taxon>
    </lineage>
</organism>
<evidence type="ECO:0000313" key="5">
    <source>
        <dbReference type="Proteomes" id="UP000054321"/>
    </source>
</evidence>
<sequence>MVCFSFIIAILGLLSVPSLCSVTSPYSSYILAPPSRTIYADKIYAVNGSVTNAKSLTEVHGNAIFKGANSSVTYDFGKNVAGLVTFVVQKSDKEQTIGITFTESSMWISGQGSDATANDGVDEPLWFTVSGPGTFTPAPEYERGGFRYMSVILNTTGTVEISELKVHFTPMPHVADNKLQAYEGYFHCNDELLNKIWYAGAYTTQLCTISPVRGDSLQASQTSGNPYHTIYGTDIWYNNYTITNGSSTPVDGAKRDRLVWAGDLAVTIPSTFVSTNDLISAKNALQSLFVAQNNETGCLPWAGFPFGRGLCSFTYHLYGLIAVANIFQYSNDRNYLSEYWDQWKFGMNFSLSAIDSSGLANVTSSFDWLREGMGGHNIEANSILYFTLNYGLELAKYMNDDSVQVDYANKMRGIKEAANERLWNATAGLFNDNDTGFTVNPQDGNVWSIKSGVADVDKIQAISSSLRTRWGTYGAPAPEAGAAISPFISSIELEAHMIANQSQRALDLIRLEWGFMLNDPRTTQSTFIEGYSTDGSLHYPPYSNDPRVSHAHGWSTGPTSTLTFYVAGMQILSPGGAEWLVSPHFGDLTEAAAGFKTPLGSFSSSWTLKNNKLVLSFSTPKGTKGSLPLYR</sequence>
<feature type="signal peptide" evidence="1">
    <location>
        <begin position="1"/>
        <end position="20"/>
    </location>
</feature>
<keyword evidence="5" id="KW-1185">Reference proteome</keyword>
<dbReference type="GO" id="GO:0016787">
    <property type="term" value="F:hydrolase activity"/>
    <property type="evidence" value="ECO:0007669"/>
    <property type="project" value="UniProtKB-KW"/>
</dbReference>
<feature type="domain" description="Alpha-L-rhamnosidase C-terminal" evidence="3">
    <location>
        <begin position="568"/>
        <end position="627"/>
    </location>
</feature>
<evidence type="ECO:0000259" key="2">
    <source>
        <dbReference type="Pfam" id="PF17389"/>
    </source>
</evidence>
<dbReference type="InterPro" id="IPR008928">
    <property type="entry name" value="6-hairpin_glycosidase_sf"/>
</dbReference>
<dbReference type="SUPFAM" id="SSF48208">
    <property type="entry name" value="Six-hairpin glycosidases"/>
    <property type="match status" value="1"/>
</dbReference>
<dbReference type="PANTHER" id="PTHR34987:SF6">
    <property type="entry name" value="ALPHA-L-RHAMNOSIDASE SIX-HAIRPIN GLYCOSIDASE DOMAIN-CONTAINING PROTEIN"/>
    <property type="match status" value="1"/>
</dbReference>
<keyword evidence="4" id="KW-0378">Hydrolase</keyword>
<accession>A0A0C3HKG7</accession>
<name>A0A0C3HKG7_OIDMZ</name>
<dbReference type="Pfam" id="PF17389">
    <property type="entry name" value="Bac_rhamnosid6H"/>
    <property type="match status" value="1"/>
</dbReference>
<dbReference type="Gene3D" id="2.60.420.10">
    <property type="entry name" value="Maltose phosphorylase, domain 3"/>
    <property type="match status" value="1"/>
</dbReference>
<dbReference type="STRING" id="913774.A0A0C3HKG7"/>
<dbReference type="OrthoDB" id="10036721at2759"/>
<dbReference type="EMBL" id="KN832874">
    <property type="protein sequence ID" value="KIN02832.1"/>
    <property type="molecule type" value="Genomic_DNA"/>
</dbReference>
<dbReference type="InterPro" id="IPR035396">
    <property type="entry name" value="Bac_rhamnosid6H"/>
</dbReference>
<dbReference type="Gene3D" id="2.60.120.260">
    <property type="entry name" value="Galactose-binding domain-like"/>
    <property type="match status" value="1"/>
</dbReference>
<dbReference type="InterPro" id="IPR035398">
    <property type="entry name" value="Bac_rhamnosid_C"/>
</dbReference>
<reference evidence="4 5" key="1">
    <citation type="submission" date="2014-04" db="EMBL/GenBank/DDBJ databases">
        <authorList>
            <consortium name="DOE Joint Genome Institute"/>
            <person name="Kuo A."/>
            <person name="Martino E."/>
            <person name="Perotto S."/>
            <person name="Kohler A."/>
            <person name="Nagy L.G."/>
            <person name="Floudas D."/>
            <person name="Copeland A."/>
            <person name="Barry K.W."/>
            <person name="Cichocki N."/>
            <person name="Veneault-Fourrey C."/>
            <person name="LaButti K."/>
            <person name="Lindquist E.A."/>
            <person name="Lipzen A."/>
            <person name="Lundell T."/>
            <person name="Morin E."/>
            <person name="Murat C."/>
            <person name="Sun H."/>
            <person name="Tunlid A."/>
            <person name="Henrissat B."/>
            <person name="Grigoriev I.V."/>
            <person name="Hibbett D.S."/>
            <person name="Martin F."/>
            <person name="Nordberg H.P."/>
            <person name="Cantor M.N."/>
            <person name="Hua S.X."/>
        </authorList>
    </citation>
    <scope>NUCLEOTIDE SEQUENCE [LARGE SCALE GENOMIC DNA]</scope>
    <source>
        <strain evidence="4 5">Zn</strain>
    </source>
</reference>